<organism evidence="2 3">
    <name type="scientific">Micavibrio aeruginosavorus</name>
    <dbReference type="NCBI Taxonomy" id="349221"/>
    <lineage>
        <taxon>Bacteria</taxon>
        <taxon>Pseudomonadati</taxon>
        <taxon>Bdellovibrionota</taxon>
        <taxon>Bdellovibrionia</taxon>
        <taxon>Bdellovibrionales</taxon>
        <taxon>Pseudobdellovibrionaceae</taxon>
        <taxon>Micavibrio</taxon>
    </lineage>
</organism>
<name>A0A7T5UHB9_9BACT</name>
<protein>
    <submittedName>
        <fullName evidence="2">Uncharacterized protein</fullName>
    </submittedName>
</protein>
<dbReference type="EMBL" id="CP066681">
    <property type="protein sequence ID" value="QQG35811.1"/>
    <property type="molecule type" value="Genomic_DNA"/>
</dbReference>
<evidence type="ECO:0000256" key="1">
    <source>
        <dbReference type="SAM" id="Phobius"/>
    </source>
</evidence>
<keyword evidence="1" id="KW-0812">Transmembrane</keyword>
<sequence length="52" mass="5758">MLNSSALFEAVMFKNLFDFSKPKTLKESVGFYIFYAGLFACVSVLLTLAGVQ</sequence>
<reference evidence="2 3" key="1">
    <citation type="submission" date="2020-07" db="EMBL/GenBank/DDBJ databases">
        <title>Huge and variable diversity of episymbiotic CPR bacteria and DPANN archaea in groundwater ecosystems.</title>
        <authorList>
            <person name="He C.Y."/>
            <person name="Keren R."/>
            <person name="Whittaker M."/>
            <person name="Farag I.F."/>
            <person name="Doudna J."/>
            <person name="Cate J.H.D."/>
            <person name="Banfield J.F."/>
        </authorList>
    </citation>
    <scope>NUCLEOTIDE SEQUENCE [LARGE SCALE GENOMIC DNA]</scope>
    <source>
        <strain evidence="2">NC_groundwater_70_Ag_B-0.1um_54_66</strain>
    </source>
</reference>
<gene>
    <name evidence="2" type="ORF">HYS17_09930</name>
</gene>
<dbReference type="AlphaFoldDB" id="A0A7T5UHB9"/>
<keyword evidence="1" id="KW-0472">Membrane</keyword>
<keyword evidence="1" id="KW-1133">Transmembrane helix</keyword>
<evidence type="ECO:0000313" key="2">
    <source>
        <dbReference type="EMBL" id="QQG35811.1"/>
    </source>
</evidence>
<evidence type="ECO:0000313" key="3">
    <source>
        <dbReference type="Proteomes" id="UP000595362"/>
    </source>
</evidence>
<feature type="transmembrane region" description="Helical" evidence="1">
    <location>
        <begin position="29"/>
        <end position="51"/>
    </location>
</feature>
<proteinExistence type="predicted"/>
<dbReference type="Proteomes" id="UP000595362">
    <property type="component" value="Chromosome"/>
</dbReference>
<accession>A0A7T5UHB9</accession>